<dbReference type="PANTHER" id="PTHR45138:SF9">
    <property type="entry name" value="DIGUANYLATE CYCLASE DGCM-RELATED"/>
    <property type="match status" value="1"/>
</dbReference>
<dbReference type="InterPro" id="IPR000014">
    <property type="entry name" value="PAS"/>
</dbReference>
<dbReference type="InterPro" id="IPR000160">
    <property type="entry name" value="GGDEF_dom"/>
</dbReference>
<dbReference type="Proteomes" id="UP000315439">
    <property type="component" value="Unassembled WGS sequence"/>
</dbReference>
<dbReference type="InterPro" id="IPR050469">
    <property type="entry name" value="Diguanylate_Cyclase"/>
</dbReference>
<dbReference type="Gene3D" id="3.30.450.40">
    <property type="match status" value="1"/>
</dbReference>
<accession>A0A545UDI4</accession>
<comment type="caution">
    <text evidence="4">Lacks conserved residue(s) required for the propagation of feature annotation.</text>
</comment>
<feature type="domain" description="GGDEF" evidence="6">
    <location>
        <begin position="553"/>
        <end position="689"/>
    </location>
</feature>
<dbReference type="Gene3D" id="3.30.70.270">
    <property type="match status" value="1"/>
</dbReference>
<evidence type="ECO:0000313" key="7">
    <source>
        <dbReference type="EMBL" id="TQV87519.1"/>
    </source>
</evidence>
<dbReference type="SUPFAM" id="SSF55073">
    <property type="entry name" value="Nucleotide cyclase"/>
    <property type="match status" value="1"/>
</dbReference>
<dbReference type="GO" id="GO:0000160">
    <property type="term" value="P:phosphorelay signal transduction system"/>
    <property type="evidence" value="ECO:0007669"/>
    <property type="project" value="InterPro"/>
</dbReference>
<dbReference type="CDD" id="cd00130">
    <property type="entry name" value="PAS"/>
    <property type="match status" value="1"/>
</dbReference>
<dbReference type="InterPro" id="IPR029016">
    <property type="entry name" value="GAF-like_dom_sf"/>
</dbReference>
<dbReference type="RefSeq" id="WP_142893696.1">
    <property type="nucleotide sequence ID" value="NZ_ML660164.1"/>
</dbReference>
<dbReference type="InterPro" id="IPR001789">
    <property type="entry name" value="Sig_transdc_resp-reg_receiver"/>
</dbReference>
<protein>
    <recommendedName>
        <fullName evidence="2">diguanylate cyclase</fullName>
        <ecNumber evidence="2">2.7.7.65</ecNumber>
    </recommendedName>
</protein>
<dbReference type="InterPro" id="IPR043128">
    <property type="entry name" value="Rev_trsase/Diguanyl_cyclase"/>
</dbReference>
<feature type="domain" description="Response regulatory" evidence="5">
    <location>
        <begin position="38"/>
        <end position="164"/>
    </location>
</feature>
<dbReference type="NCBIfam" id="TIGR00254">
    <property type="entry name" value="GGDEF"/>
    <property type="match status" value="1"/>
</dbReference>
<comment type="catalytic activity">
    <reaction evidence="3">
        <text>2 GTP = 3',3'-c-di-GMP + 2 diphosphate</text>
        <dbReference type="Rhea" id="RHEA:24898"/>
        <dbReference type="ChEBI" id="CHEBI:33019"/>
        <dbReference type="ChEBI" id="CHEBI:37565"/>
        <dbReference type="ChEBI" id="CHEBI:58805"/>
        <dbReference type="EC" id="2.7.7.65"/>
    </reaction>
</comment>
<organism evidence="7 8">
    <name type="scientific">Aliikangiella coralliicola</name>
    <dbReference type="NCBI Taxonomy" id="2592383"/>
    <lineage>
        <taxon>Bacteria</taxon>
        <taxon>Pseudomonadati</taxon>
        <taxon>Pseudomonadota</taxon>
        <taxon>Gammaproteobacteria</taxon>
        <taxon>Oceanospirillales</taxon>
        <taxon>Pleioneaceae</taxon>
        <taxon>Aliikangiella</taxon>
    </lineage>
</organism>
<dbReference type="GO" id="GO:0005886">
    <property type="term" value="C:plasma membrane"/>
    <property type="evidence" value="ECO:0007669"/>
    <property type="project" value="TreeGrafter"/>
</dbReference>
<dbReference type="PROSITE" id="PS50887">
    <property type="entry name" value="GGDEF"/>
    <property type="match status" value="1"/>
</dbReference>
<sequence>MAEIKGDVVRDKKQLKEADNLASESGAHYHSAQETITSVLIVDKQAQSYDAIIKVLKPLGYQIKCVDSREELFNKLKRIQLCTVVLTESFVLNAAKKNTKSFFQKKINELVGEIKSAFPTVNIIFAANQNDKALTVDALNAGVDDCLIRDNESHRFSSQLTESLNKIRQRKVFLSRRRVSLDSLNQMPVERRASTKTKPQNESLYWLDAIPGCAMIVTPELKMLGVNTRCEKLLGYLPNELNGYSLTKLLPQKLFAELTARVNSSTNFPRDIQGNTVTELVAIKADGVGIPVRCLIKKVELEEKARYILNIEDISQSMSTKADQVYLDNWQQLVGDYSRKLITLPVNQFQGVVERLLVDGAKLIACQRVTLYQINEKRDRAQLIFEWTENNSQSLKTYSERIDFSLKMLEVNQLLEGKKQILFPMDNVEKTQLDLCLGLSEHLAQVNSYSSYLIPMLNQEEVFAWIGFDFQYPSRCWQQGEIDRLDNLADLINRALLRKKYEELRRLTHIKLIETHGRLSKQACLDGLTKLANRRYFDRILEAEIRRATRDKSCLSVLFCDVDYFKNYNDHYGHIAGDICLKTISRNFEESFKRAGDFVARYGGEEFAVILPGLDCQNAFNAADNMRKRLSDLSIPHENSPLKKITISVGLTCMKAPTVDQQELILRRADKALYRAKEKGRNRVFVYDRLRASK</sequence>
<evidence type="ECO:0000259" key="5">
    <source>
        <dbReference type="PROSITE" id="PS50110"/>
    </source>
</evidence>
<reference evidence="7 8" key="1">
    <citation type="submission" date="2019-07" db="EMBL/GenBank/DDBJ databases">
        <title>Draft genome for Aliikangiella sp. M105.</title>
        <authorList>
            <person name="Wang G."/>
        </authorList>
    </citation>
    <scope>NUCLEOTIDE SEQUENCE [LARGE SCALE GENOMIC DNA]</scope>
    <source>
        <strain evidence="7 8">M105</strain>
    </source>
</reference>
<dbReference type="PANTHER" id="PTHR45138">
    <property type="entry name" value="REGULATORY COMPONENTS OF SENSORY TRANSDUCTION SYSTEM"/>
    <property type="match status" value="1"/>
</dbReference>
<dbReference type="AlphaFoldDB" id="A0A545UDI4"/>
<dbReference type="InterPro" id="IPR011006">
    <property type="entry name" value="CheY-like_superfamily"/>
</dbReference>
<dbReference type="Pfam" id="PF00990">
    <property type="entry name" value="GGDEF"/>
    <property type="match status" value="1"/>
</dbReference>
<dbReference type="SMART" id="SM00267">
    <property type="entry name" value="GGDEF"/>
    <property type="match status" value="1"/>
</dbReference>
<dbReference type="GO" id="GO:1902201">
    <property type="term" value="P:negative regulation of bacterial-type flagellum-dependent cell motility"/>
    <property type="evidence" value="ECO:0007669"/>
    <property type="project" value="TreeGrafter"/>
</dbReference>
<dbReference type="PROSITE" id="PS50110">
    <property type="entry name" value="RESPONSE_REGULATORY"/>
    <property type="match status" value="1"/>
</dbReference>
<dbReference type="InterPro" id="IPR029787">
    <property type="entry name" value="Nucleotide_cyclase"/>
</dbReference>
<evidence type="ECO:0000256" key="4">
    <source>
        <dbReference type="PROSITE-ProRule" id="PRU00169"/>
    </source>
</evidence>
<dbReference type="EC" id="2.7.7.65" evidence="2"/>
<dbReference type="Gene3D" id="3.40.50.2300">
    <property type="match status" value="1"/>
</dbReference>
<dbReference type="Pfam" id="PF13426">
    <property type="entry name" value="PAS_9"/>
    <property type="match status" value="1"/>
</dbReference>
<dbReference type="GO" id="GO:0052621">
    <property type="term" value="F:diguanylate cyclase activity"/>
    <property type="evidence" value="ECO:0007669"/>
    <property type="project" value="UniProtKB-EC"/>
</dbReference>
<gene>
    <name evidence="7" type="ORF">FLL46_11635</name>
</gene>
<dbReference type="EMBL" id="VIKS01000007">
    <property type="protein sequence ID" value="TQV87519.1"/>
    <property type="molecule type" value="Genomic_DNA"/>
</dbReference>
<dbReference type="SUPFAM" id="SSF55785">
    <property type="entry name" value="PYP-like sensor domain (PAS domain)"/>
    <property type="match status" value="1"/>
</dbReference>
<dbReference type="GO" id="GO:0043709">
    <property type="term" value="P:cell adhesion involved in single-species biofilm formation"/>
    <property type="evidence" value="ECO:0007669"/>
    <property type="project" value="TreeGrafter"/>
</dbReference>
<dbReference type="SUPFAM" id="SSF52172">
    <property type="entry name" value="CheY-like"/>
    <property type="match status" value="1"/>
</dbReference>
<dbReference type="InterPro" id="IPR035965">
    <property type="entry name" value="PAS-like_dom_sf"/>
</dbReference>
<name>A0A545UDI4_9GAMM</name>
<dbReference type="SUPFAM" id="SSF55781">
    <property type="entry name" value="GAF domain-like"/>
    <property type="match status" value="1"/>
</dbReference>
<dbReference type="SMART" id="SM00091">
    <property type="entry name" value="PAS"/>
    <property type="match status" value="1"/>
</dbReference>
<dbReference type="FunFam" id="3.30.70.270:FF:000001">
    <property type="entry name" value="Diguanylate cyclase domain protein"/>
    <property type="match status" value="1"/>
</dbReference>
<evidence type="ECO:0000256" key="3">
    <source>
        <dbReference type="ARBA" id="ARBA00034247"/>
    </source>
</evidence>
<evidence type="ECO:0000313" key="8">
    <source>
        <dbReference type="Proteomes" id="UP000315439"/>
    </source>
</evidence>
<dbReference type="OrthoDB" id="9813903at2"/>
<evidence type="ECO:0000259" key="6">
    <source>
        <dbReference type="PROSITE" id="PS50887"/>
    </source>
</evidence>
<dbReference type="CDD" id="cd01949">
    <property type="entry name" value="GGDEF"/>
    <property type="match status" value="1"/>
</dbReference>
<comment type="cofactor">
    <cofactor evidence="1">
        <name>Mg(2+)</name>
        <dbReference type="ChEBI" id="CHEBI:18420"/>
    </cofactor>
</comment>
<dbReference type="Gene3D" id="3.30.450.20">
    <property type="entry name" value="PAS domain"/>
    <property type="match status" value="1"/>
</dbReference>
<dbReference type="NCBIfam" id="TIGR00229">
    <property type="entry name" value="sensory_box"/>
    <property type="match status" value="1"/>
</dbReference>
<evidence type="ECO:0000256" key="2">
    <source>
        <dbReference type="ARBA" id="ARBA00012528"/>
    </source>
</evidence>
<comment type="caution">
    <text evidence="7">The sequence shown here is derived from an EMBL/GenBank/DDBJ whole genome shotgun (WGS) entry which is preliminary data.</text>
</comment>
<keyword evidence="8" id="KW-1185">Reference proteome</keyword>
<evidence type="ECO:0000256" key="1">
    <source>
        <dbReference type="ARBA" id="ARBA00001946"/>
    </source>
</evidence>
<proteinExistence type="predicted"/>